<dbReference type="eggNOG" id="COG2039">
    <property type="taxonomic scope" value="Bacteria"/>
</dbReference>
<evidence type="ECO:0000256" key="5">
    <source>
        <dbReference type="ARBA" id="ARBA00022801"/>
    </source>
</evidence>
<organism evidence="9 10">
    <name type="scientific">Pseudothermotoga lettingae (strain ATCC BAA-301 / DSM 14385 / NBRC 107922 / TMO)</name>
    <name type="common">Thermotoga lettingae</name>
    <dbReference type="NCBI Taxonomy" id="416591"/>
    <lineage>
        <taxon>Bacteria</taxon>
        <taxon>Thermotogati</taxon>
        <taxon>Thermotogota</taxon>
        <taxon>Thermotogae</taxon>
        <taxon>Thermotogales</taxon>
        <taxon>Thermotogaceae</taxon>
        <taxon>Pseudothermotoga</taxon>
    </lineage>
</organism>
<reference evidence="9 10" key="2">
    <citation type="journal article" date="2009" name="Proc. Natl. Acad. Sci. U.S.A.">
        <title>On the chimeric nature, thermophilic origin, and phylogenetic placement of the Thermotogales.</title>
        <authorList>
            <person name="Zhaxybayeva O."/>
            <person name="Swithers K.S."/>
            <person name="Lapierre P."/>
            <person name="Fournier G.P."/>
            <person name="Bickhart D.M."/>
            <person name="DeBoy R.T."/>
            <person name="Nelson K.E."/>
            <person name="Nesbo C.L."/>
            <person name="Doolittle W.F."/>
            <person name="Gogarten J.P."/>
            <person name="Noll K.M."/>
        </authorList>
    </citation>
    <scope>NUCLEOTIDE SEQUENCE [LARGE SCALE GENOMIC DNA]</scope>
    <source>
        <strain evidence="10">ATCC BAA-301 / DSM 14385 / NBRC 107922 / TMO</strain>
    </source>
</reference>
<evidence type="ECO:0000256" key="8">
    <source>
        <dbReference type="ARBA" id="ARBA00031559"/>
    </source>
</evidence>
<name>A8F6N0_PSELT</name>
<dbReference type="RefSeq" id="WP_012003290.1">
    <property type="nucleotide sequence ID" value="NC_009828.1"/>
</dbReference>
<sequence length="222" mass="25220">MFVHVKLINMRILITGFEPFGGEKINPSQKILRKIGKLKFFSGFSVDSVLLPVSFKRSVEVLKNQYENNVYDFVLHLGQAGSRTCIVLEALGVNLMDSKNPDNDGYTANEEPIMPDGALAYRTKINLKKLSEYLSRNKIPNVISYHAGLYVCNTVNYYSFYCSERYSNPAVSLFVHLPFLPEQVVEKTFLPGYRTPSMSLNLQIRAVEKIIDFVSTQIISNF</sequence>
<evidence type="ECO:0000313" key="9">
    <source>
        <dbReference type="EMBL" id="ABV33814.1"/>
    </source>
</evidence>
<dbReference type="PANTHER" id="PTHR23402">
    <property type="entry name" value="PROTEASE FAMILY C15 PYROGLUTAMYL-PEPTIDASE I-RELATED"/>
    <property type="match status" value="1"/>
</dbReference>
<dbReference type="STRING" id="416591.Tlet_1256"/>
<evidence type="ECO:0000313" key="10">
    <source>
        <dbReference type="Proteomes" id="UP000002016"/>
    </source>
</evidence>
<evidence type="ECO:0000256" key="7">
    <source>
        <dbReference type="ARBA" id="ARBA00030836"/>
    </source>
</evidence>
<dbReference type="InterPro" id="IPR016125">
    <property type="entry name" value="Peptidase_C15-like"/>
</dbReference>
<dbReference type="InterPro" id="IPR000816">
    <property type="entry name" value="Peptidase_C15"/>
</dbReference>
<evidence type="ECO:0000256" key="4">
    <source>
        <dbReference type="ARBA" id="ARBA00022670"/>
    </source>
</evidence>
<proteinExistence type="inferred from homology"/>
<accession>A8F6N0</accession>
<dbReference type="HOGENOM" id="CLU_043960_4_0_0"/>
<dbReference type="SUPFAM" id="SSF53182">
    <property type="entry name" value="Pyrrolidone carboxyl peptidase (pyroglutamate aminopeptidase)"/>
    <property type="match status" value="1"/>
</dbReference>
<dbReference type="Gene3D" id="3.40.630.20">
    <property type="entry name" value="Peptidase C15, pyroglutamyl peptidase I-like"/>
    <property type="match status" value="1"/>
</dbReference>
<dbReference type="InterPro" id="IPR036440">
    <property type="entry name" value="Peptidase_C15-like_sf"/>
</dbReference>
<dbReference type="PRINTS" id="PR00706">
    <property type="entry name" value="PYROGLUPTASE"/>
</dbReference>
<keyword evidence="6" id="KW-0788">Thiol protease</keyword>
<reference evidence="9 10" key="1">
    <citation type="submission" date="2007-08" db="EMBL/GenBank/DDBJ databases">
        <title>Complete sequence of Thermotoga lettingae TMO.</title>
        <authorList>
            <consortium name="US DOE Joint Genome Institute"/>
            <person name="Copeland A."/>
            <person name="Lucas S."/>
            <person name="Lapidus A."/>
            <person name="Barry K."/>
            <person name="Glavina del Rio T."/>
            <person name="Dalin E."/>
            <person name="Tice H."/>
            <person name="Pitluck S."/>
            <person name="Foster B."/>
            <person name="Bruce D."/>
            <person name="Schmutz J."/>
            <person name="Larimer F."/>
            <person name="Land M."/>
            <person name="Hauser L."/>
            <person name="Kyrpides N."/>
            <person name="Mikhailova N."/>
            <person name="Nelson K."/>
            <person name="Gogarten J.P."/>
            <person name="Noll K."/>
            <person name="Richardson P."/>
        </authorList>
    </citation>
    <scope>NUCLEOTIDE SEQUENCE [LARGE SCALE GENOMIC DNA]</scope>
    <source>
        <strain evidence="10">ATCC BAA-301 / DSM 14385 / NBRC 107922 / TMO</strain>
    </source>
</reference>
<dbReference type="Proteomes" id="UP000002016">
    <property type="component" value="Chromosome"/>
</dbReference>
<keyword evidence="5 9" id="KW-0378">Hydrolase</keyword>
<keyword evidence="3" id="KW-0963">Cytoplasm</keyword>
<dbReference type="PANTHER" id="PTHR23402:SF1">
    <property type="entry name" value="PYROGLUTAMYL-PEPTIDASE I"/>
    <property type="match status" value="1"/>
</dbReference>
<evidence type="ECO:0000256" key="6">
    <source>
        <dbReference type="ARBA" id="ARBA00022807"/>
    </source>
</evidence>
<dbReference type="Pfam" id="PF01470">
    <property type="entry name" value="Peptidase_C15"/>
    <property type="match status" value="1"/>
</dbReference>
<dbReference type="CDD" id="cd00501">
    <property type="entry name" value="Peptidase_C15"/>
    <property type="match status" value="1"/>
</dbReference>
<evidence type="ECO:0000256" key="2">
    <source>
        <dbReference type="ARBA" id="ARBA00019191"/>
    </source>
</evidence>
<dbReference type="KEGG" id="tle:Tlet_1256"/>
<dbReference type="MEROPS" id="C15.001"/>
<protein>
    <recommendedName>
        <fullName evidence="2">Pyrrolidone-carboxylate peptidase</fullName>
    </recommendedName>
    <alternativeName>
        <fullName evidence="7">5-oxoprolyl-peptidase</fullName>
    </alternativeName>
    <alternativeName>
        <fullName evidence="8">Pyroglutamyl-peptidase I</fullName>
    </alternativeName>
</protein>
<dbReference type="GO" id="GO:0005829">
    <property type="term" value="C:cytosol"/>
    <property type="evidence" value="ECO:0007669"/>
    <property type="project" value="InterPro"/>
</dbReference>
<dbReference type="PIRSF" id="PIRSF015592">
    <property type="entry name" value="Prld-crbxl_pptds"/>
    <property type="match status" value="1"/>
</dbReference>
<keyword evidence="4" id="KW-0645">Protease</keyword>
<evidence type="ECO:0000256" key="3">
    <source>
        <dbReference type="ARBA" id="ARBA00022490"/>
    </source>
</evidence>
<dbReference type="GO" id="GO:0006508">
    <property type="term" value="P:proteolysis"/>
    <property type="evidence" value="ECO:0007669"/>
    <property type="project" value="UniProtKB-KW"/>
</dbReference>
<dbReference type="GO" id="GO:0016920">
    <property type="term" value="F:pyroglutamyl-peptidase activity"/>
    <property type="evidence" value="ECO:0007669"/>
    <property type="project" value="InterPro"/>
</dbReference>
<dbReference type="EMBL" id="CP000812">
    <property type="protein sequence ID" value="ABV33814.1"/>
    <property type="molecule type" value="Genomic_DNA"/>
</dbReference>
<gene>
    <name evidence="9" type="ordered locus">Tlet_1256</name>
</gene>
<keyword evidence="10" id="KW-1185">Reference proteome</keyword>
<comment type="similarity">
    <text evidence="1">Belongs to the peptidase C15 family.</text>
</comment>
<evidence type="ECO:0000256" key="1">
    <source>
        <dbReference type="ARBA" id="ARBA00006641"/>
    </source>
</evidence>
<dbReference type="AlphaFoldDB" id="A8F6N0"/>